<organism evidence="1 2">
    <name type="scientific">Bradyrhizobium erythrophlei</name>
    <dbReference type="NCBI Taxonomy" id="1437360"/>
    <lineage>
        <taxon>Bacteria</taxon>
        <taxon>Pseudomonadati</taxon>
        <taxon>Pseudomonadota</taxon>
        <taxon>Alphaproteobacteria</taxon>
        <taxon>Hyphomicrobiales</taxon>
        <taxon>Nitrobacteraceae</taxon>
        <taxon>Bradyrhizobium</taxon>
    </lineage>
</organism>
<reference evidence="1 2" key="1">
    <citation type="submission" date="2016-11" db="EMBL/GenBank/DDBJ databases">
        <authorList>
            <person name="Jaros S."/>
            <person name="Januszkiewicz K."/>
            <person name="Wedrychowicz H."/>
        </authorList>
    </citation>
    <scope>NUCLEOTIDE SEQUENCE [LARGE SCALE GENOMIC DNA]</scope>
    <source>
        <strain evidence="1 2">GAS242</strain>
    </source>
</reference>
<sequence length="116" mass="12778">MIEFPNHKFESLNFDNAGLPNPGGLFLFNSDFLRMNESHRSASSSRQRIDHPPESLTTRLVPVEVDLKQQIFDVCSSLNNGHSPKGRLRQLCAITGSEKLYSITSSGATGRSGAFP</sequence>
<protein>
    <submittedName>
        <fullName evidence="1">Uncharacterized protein</fullName>
    </submittedName>
</protein>
<name>A0A1M5JQ67_9BRAD</name>
<dbReference type="EMBL" id="LT670818">
    <property type="protein sequence ID" value="SHG42694.1"/>
    <property type="molecule type" value="Genomic_DNA"/>
</dbReference>
<evidence type="ECO:0000313" key="1">
    <source>
        <dbReference type="EMBL" id="SHG42694.1"/>
    </source>
</evidence>
<dbReference type="Proteomes" id="UP000190675">
    <property type="component" value="Chromosome I"/>
</dbReference>
<gene>
    <name evidence="1" type="ORF">SAMN05444169_2408</name>
</gene>
<accession>A0A1M5JQ67</accession>
<proteinExistence type="predicted"/>
<evidence type="ECO:0000313" key="2">
    <source>
        <dbReference type="Proteomes" id="UP000190675"/>
    </source>
</evidence>
<dbReference type="AlphaFoldDB" id="A0A1M5JQ67"/>